<dbReference type="Pfam" id="PF03551">
    <property type="entry name" value="PadR"/>
    <property type="match status" value="1"/>
</dbReference>
<dbReference type="EMBL" id="AFNU02000014">
    <property type="protein sequence ID" value="ERJ11195.1"/>
    <property type="molecule type" value="Genomic_DNA"/>
</dbReference>
<reference evidence="2 3" key="2">
    <citation type="journal article" date="2013" name="PLoS ONE">
        <title>INDIGO - INtegrated Data Warehouse of MIcrobial GenOmes with Examples from the Red Sea Extremophiles.</title>
        <authorList>
            <person name="Alam I."/>
            <person name="Antunes A."/>
            <person name="Kamau A.A."/>
            <person name="Ba Alawi W."/>
            <person name="Kalkatawi M."/>
            <person name="Stingl U."/>
            <person name="Bajic V.B."/>
        </authorList>
    </citation>
    <scope>NUCLEOTIDE SEQUENCE [LARGE SCALE GENOMIC DNA]</scope>
    <source>
        <strain evidence="2 3">SSD-17B</strain>
    </source>
</reference>
<dbReference type="eggNOG" id="COG1695">
    <property type="taxonomic scope" value="Bacteria"/>
</dbReference>
<evidence type="ECO:0000313" key="3">
    <source>
        <dbReference type="Proteomes" id="UP000005707"/>
    </source>
</evidence>
<feature type="domain" description="Transcription regulator PadR N-terminal" evidence="1">
    <location>
        <begin position="14"/>
        <end position="82"/>
    </location>
</feature>
<evidence type="ECO:0000259" key="1">
    <source>
        <dbReference type="Pfam" id="PF03551"/>
    </source>
</evidence>
<dbReference type="FunCoup" id="U2FDZ0">
    <property type="interactions" value="1"/>
</dbReference>
<dbReference type="SUPFAM" id="SSF46785">
    <property type="entry name" value="Winged helix' DNA-binding domain"/>
    <property type="match status" value="1"/>
</dbReference>
<dbReference type="InParanoid" id="U2FDZ0"/>
<name>U2FDZ0_9MOLU</name>
<dbReference type="STRING" id="1033810.HLPCO_002764"/>
<reference evidence="2 3" key="1">
    <citation type="journal article" date="2011" name="J. Bacteriol.">
        <title>Genome sequence of Haloplasma contractile, an unusual contractile bacterium from a deep-sea anoxic brine lake.</title>
        <authorList>
            <person name="Antunes A."/>
            <person name="Alam I."/>
            <person name="El Dorry H."/>
            <person name="Siam R."/>
            <person name="Robertson A."/>
            <person name="Bajic V.B."/>
            <person name="Stingl U."/>
        </authorList>
    </citation>
    <scope>NUCLEOTIDE SEQUENCE [LARGE SCALE GENOMIC DNA]</scope>
    <source>
        <strain evidence="2 3">SSD-17B</strain>
    </source>
</reference>
<dbReference type="InterPro" id="IPR036390">
    <property type="entry name" value="WH_DNA-bd_sf"/>
</dbReference>
<dbReference type="InterPro" id="IPR005149">
    <property type="entry name" value="Tscrpt_reg_PadR_N"/>
</dbReference>
<dbReference type="OrthoDB" id="9808017at2"/>
<dbReference type="Proteomes" id="UP000005707">
    <property type="component" value="Unassembled WGS sequence"/>
</dbReference>
<dbReference type="InterPro" id="IPR052509">
    <property type="entry name" value="Metal_resp_DNA-bind_regulator"/>
</dbReference>
<proteinExistence type="predicted"/>
<evidence type="ECO:0000313" key="2">
    <source>
        <dbReference type="EMBL" id="ERJ11195.1"/>
    </source>
</evidence>
<gene>
    <name evidence="2" type="ORF">HLPCO_002764</name>
</gene>
<keyword evidence="3" id="KW-1185">Reference proteome</keyword>
<comment type="caution">
    <text evidence="2">The sequence shown here is derived from an EMBL/GenBank/DDBJ whole genome shotgun (WGS) entry which is preliminary data.</text>
</comment>
<dbReference type="PANTHER" id="PTHR33169:SF24">
    <property type="entry name" value="TRANSCRIPTIONAL REGULATOR, PADR FAMILY"/>
    <property type="match status" value="1"/>
</dbReference>
<organism evidence="2 3">
    <name type="scientific">Haloplasma contractile SSD-17B</name>
    <dbReference type="NCBI Taxonomy" id="1033810"/>
    <lineage>
        <taxon>Bacteria</taxon>
        <taxon>Bacillati</taxon>
        <taxon>Mycoplasmatota</taxon>
        <taxon>Mollicutes</taxon>
        <taxon>Haloplasmatales</taxon>
        <taxon>Haloplasmataceae</taxon>
        <taxon>Haloplasma</taxon>
    </lineage>
</organism>
<dbReference type="InterPro" id="IPR036388">
    <property type="entry name" value="WH-like_DNA-bd_sf"/>
</dbReference>
<protein>
    <submittedName>
        <fullName evidence="2">Transcriptional regulator protein</fullName>
    </submittedName>
</protein>
<dbReference type="Gene3D" id="1.10.10.10">
    <property type="entry name" value="Winged helix-like DNA-binding domain superfamily/Winged helix DNA-binding domain"/>
    <property type="match status" value="1"/>
</dbReference>
<dbReference type="RefSeq" id="WP_008824618.1">
    <property type="nucleotide sequence ID" value="NZ_AFNU02000014.1"/>
</dbReference>
<sequence>MNIQFKKGVLELCVLSILREKDCYGYELVHNISKSFTISEGTIYPLMSRLKKEAYVTTYLAESQEGPPRKYYKLTEQGMQVRNELKDEWFSFTEAVNSIIRGSDRDE</sequence>
<dbReference type="PANTHER" id="PTHR33169">
    <property type="entry name" value="PADR-FAMILY TRANSCRIPTIONAL REGULATOR"/>
    <property type="match status" value="1"/>
</dbReference>
<accession>U2FDZ0</accession>
<dbReference type="AlphaFoldDB" id="U2FDZ0"/>